<protein>
    <submittedName>
        <fullName evidence="1">Uncharacterized protein</fullName>
    </submittedName>
</protein>
<name>A0A6J5NIP6_9CAUD</name>
<accession>A0A6J5NIP6</accession>
<evidence type="ECO:0000313" key="2">
    <source>
        <dbReference type="EMBL" id="CAB4167902.1"/>
    </source>
</evidence>
<dbReference type="EMBL" id="LR796674">
    <property type="protein sequence ID" value="CAB4159179.1"/>
    <property type="molecule type" value="Genomic_DNA"/>
</dbReference>
<evidence type="ECO:0000313" key="1">
    <source>
        <dbReference type="EMBL" id="CAB4159179.1"/>
    </source>
</evidence>
<reference evidence="1" key="1">
    <citation type="submission" date="2020-04" db="EMBL/GenBank/DDBJ databases">
        <authorList>
            <person name="Chiriac C."/>
            <person name="Salcher M."/>
            <person name="Ghai R."/>
            <person name="Kavagutti S V."/>
        </authorList>
    </citation>
    <scope>NUCLEOTIDE SEQUENCE</scope>
</reference>
<gene>
    <name evidence="1" type="ORF">UFOVP714_68</name>
    <name evidence="2" type="ORF">UFOVP864_65</name>
</gene>
<sequence>MSSVSQPFGLRPVYSPSGVVRPTAYSILTGYAANILQNQPVKIVTSSTGEGTIAAAAIGDRFIGTFQGVEFTDSDGRRRVSNKWTASQAGTDIVAYVTLDPTIVYEIQSNAALVVADIGKQYDFTTVGTGSTVVGISQMMLDVASAAANASFRLIGITPGPDNNWGDTYVIAQVQISEHQNVADVAAY</sequence>
<dbReference type="EMBL" id="LR796814">
    <property type="protein sequence ID" value="CAB4167902.1"/>
    <property type="molecule type" value="Genomic_DNA"/>
</dbReference>
<organism evidence="1">
    <name type="scientific">uncultured Caudovirales phage</name>
    <dbReference type="NCBI Taxonomy" id="2100421"/>
    <lineage>
        <taxon>Viruses</taxon>
        <taxon>Duplodnaviria</taxon>
        <taxon>Heunggongvirae</taxon>
        <taxon>Uroviricota</taxon>
        <taxon>Caudoviricetes</taxon>
        <taxon>Peduoviridae</taxon>
        <taxon>Maltschvirus</taxon>
        <taxon>Maltschvirus maltsch</taxon>
    </lineage>
</organism>
<proteinExistence type="predicted"/>